<dbReference type="GO" id="GO:0010181">
    <property type="term" value="F:FMN binding"/>
    <property type="evidence" value="ECO:0007669"/>
    <property type="project" value="TreeGrafter"/>
</dbReference>
<comment type="caution">
    <text evidence="7">Lacks conserved residue(s) required for the propagation of feature annotation.</text>
</comment>
<comment type="cofactor">
    <cofactor evidence="7">
        <name>FMNH2</name>
        <dbReference type="ChEBI" id="CHEBI:57618"/>
    </cofactor>
    <text evidence="7">Reduced FMN (FMNH(2)).</text>
</comment>
<evidence type="ECO:0000256" key="1">
    <source>
        <dbReference type="ARBA" id="ARBA00005044"/>
    </source>
</evidence>
<feature type="binding site" evidence="7">
    <location>
        <begin position="267"/>
        <end position="271"/>
    </location>
    <ligand>
        <name>FMN</name>
        <dbReference type="ChEBI" id="CHEBI:58210"/>
    </ligand>
</feature>
<dbReference type="InterPro" id="IPR020541">
    <property type="entry name" value="Chorismate_synthase_CS"/>
</dbReference>
<keyword evidence="7" id="KW-0288">FMN</keyword>
<gene>
    <name evidence="7" type="primary">aroC</name>
    <name evidence="8" type="ORF">A2J07_01145</name>
</gene>
<comment type="catalytic activity">
    <reaction evidence="7">
        <text>5-O-(1-carboxyvinyl)-3-phosphoshikimate = chorismate + phosphate</text>
        <dbReference type="Rhea" id="RHEA:21020"/>
        <dbReference type="ChEBI" id="CHEBI:29748"/>
        <dbReference type="ChEBI" id="CHEBI:43474"/>
        <dbReference type="ChEBI" id="CHEBI:57701"/>
        <dbReference type="EC" id="4.2.3.5"/>
    </reaction>
</comment>
<dbReference type="UniPathway" id="UPA00053">
    <property type="reaction ID" value="UER00090"/>
</dbReference>
<protein>
    <recommendedName>
        <fullName evidence="3 7">Chorismate synthase</fullName>
        <shortName evidence="7">CS</shortName>
        <ecNumber evidence="3 7">4.2.3.5</ecNumber>
    </recommendedName>
    <alternativeName>
        <fullName evidence="7">5-enolpyruvylshikimate-3-phosphate phospholyase</fullName>
    </alternativeName>
</protein>
<dbReference type="RefSeq" id="WP_005959273.1">
    <property type="nucleotide sequence ID" value="NZ_CAXOUM010000025.1"/>
</dbReference>
<dbReference type="PANTHER" id="PTHR21085">
    <property type="entry name" value="CHORISMATE SYNTHASE"/>
    <property type="match status" value="1"/>
</dbReference>
<keyword evidence="7" id="KW-0521">NADP</keyword>
<dbReference type="PROSITE" id="PS00789">
    <property type="entry name" value="CHORISMATE_SYNTHASE_3"/>
    <property type="match status" value="1"/>
</dbReference>
<dbReference type="eggNOG" id="COG0082">
    <property type="taxonomic scope" value="Bacteria"/>
</dbReference>
<dbReference type="GO" id="GO:0004107">
    <property type="term" value="F:chorismate synthase activity"/>
    <property type="evidence" value="ECO:0007669"/>
    <property type="project" value="UniProtKB-UniRule"/>
</dbReference>
<comment type="subunit">
    <text evidence="7">Homotetramer.</text>
</comment>
<keyword evidence="5 7" id="KW-0057">Aromatic amino acid biosynthesis</keyword>
<keyword evidence="7" id="KW-0274">FAD</keyword>
<accession>A0A161QWN2</accession>
<feature type="binding site" evidence="7">
    <location>
        <position position="294"/>
    </location>
    <ligand>
        <name>FMN</name>
        <dbReference type="ChEBI" id="CHEBI:58210"/>
    </ligand>
</feature>
<sequence>MSWGKILQLSIFGESHGSTVGITISGLLPGITLPMESIKEDLAKRAPGQKLTSPRKEKDEFEIISGIFHGKTTGAPLTVIFRNTNIQSKDYELHTRIPRPSHADFPAQIKYRGFQDIRGGGHFSGRLTAPLVFAGAVAKKYLEEKKIQITSRLVEKESLEKILPQLIKEGDSIGASISCQVRGLPIGIGTPFFDSLESSISHLIFSIPGVKGIEFGLGFDFIGKRGSEVNDEYRIEDEKIITTTNYNGGILGGLSNGMPVEFRVVFKPTASIFKVQRSVNMEKHENTELQIQGRHDPCIALRAQVVVEAVAALAILDQIWMGEYYGYIGKI</sequence>
<dbReference type="GO" id="GO:0005829">
    <property type="term" value="C:cytosol"/>
    <property type="evidence" value="ECO:0007669"/>
    <property type="project" value="TreeGrafter"/>
</dbReference>
<dbReference type="SUPFAM" id="SSF103263">
    <property type="entry name" value="Chorismate synthase, AroC"/>
    <property type="match status" value="1"/>
</dbReference>
<comment type="function">
    <text evidence="7">Catalyzes the anti-1,4-elimination of the C-3 phosphate and the C-6 proR hydrogen from 5-enolpyruvylshikimate-3-phosphate (EPSP) to yield chorismate, which is the branch point compound that serves as the starting substrate for the three terminal pathways of aromatic amino acid biosynthesis. This reaction introduces a second double bond into the aromatic ring system.</text>
</comment>
<comment type="caution">
    <text evidence="8">The sequence shown here is derived from an EMBL/GenBank/DDBJ whole genome shotgun (WGS) entry which is preliminary data.</text>
</comment>
<name>A0A161QWN2_9FUSO</name>
<feature type="binding site" evidence="7">
    <location>
        <position position="45"/>
    </location>
    <ligand>
        <name>NADP(+)</name>
        <dbReference type="ChEBI" id="CHEBI:58349"/>
    </ligand>
</feature>
<evidence type="ECO:0000256" key="7">
    <source>
        <dbReference type="HAMAP-Rule" id="MF_00300"/>
    </source>
</evidence>
<dbReference type="InterPro" id="IPR035904">
    <property type="entry name" value="Chorismate_synth_AroC_sf"/>
</dbReference>
<dbReference type="EMBL" id="LVEA01000001">
    <property type="protein sequence ID" value="KYL05372.1"/>
    <property type="molecule type" value="Genomic_DNA"/>
</dbReference>
<comment type="similarity">
    <text evidence="2 7">Belongs to the chorismate synthase family.</text>
</comment>
<dbReference type="PIRSF" id="PIRSF001456">
    <property type="entry name" value="Chorismate_synth"/>
    <property type="match status" value="1"/>
</dbReference>
<evidence type="ECO:0000256" key="3">
    <source>
        <dbReference type="ARBA" id="ARBA00013036"/>
    </source>
</evidence>
<feature type="binding site" evidence="7">
    <location>
        <begin position="122"/>
        <end position="124"/>
    </location>
    <ligand>
        <name>FMN</name>
        <dbReference type="ChEBI" id="CHEBI:58210"/>
    </ligand>
</feature>
<evidence type="ECO:0000256" key="6">
    <source>
        <dbReference type="ARBA" id="ARBA00023239"/>
    </source>
</evidence>
<comment type="pathway">
    <text evidence="1 7">Metabolic intermediate biosynthesis; chorismate biosynthesis; chorismate from D-erythrose 4-phosphate and phosphoenolpyruvate: step 7/7.</text>
</comment>
<reference evidence="8 9" key="1">
    <citation type="submission" date="2016-03" db="EMBL/GenBank/DDBJ databases">
        <title>Comparative genomics of human isolates of Fusobacterium necrophorum.</title>
        <authorList>
            <person name="Jensen A."/>
            <person name="Bank S."/>
            <person name="Andersen P.S."/>
            <person name="Kristensen L.H."/>
            <person name="Prag J."/>
        </authorList>
    </citation>
    <scope>NUCLEOTIDE SEQUENCE [LARGE SCALE GENOMIC DNA]</scope>
    <source>
        <strain evidence="8 9">LS_1264</strain>
    </source>
</reference>
<keyword evidence="6 7" id="KW-0456">Lyase</keyword>
<dbReference type="CDD" id="cd07304">
    <property type="entry name" value="Chorismate_synthase"/>
    <property type="match status" value="1"/>
</dbReference>
<dbReference type="HAMAP" id="MF_00300">
    <property type="entry name" value="Chorismate_synth"/>
    <property type="match status" value="1"/>
</dbReference>
<dbReference type="GO" id="GO:0009073">
    <property type="term" value="P:aromatic amino acid family biosynthetic process"/>
    <property type="evidence" value="ECO:0007669"/>
    <property type="project" value="UniProtKB-KW"/>
</dbReference>
<dbReference type="GO" id="GO:0008652">
    <property type="term" value="P:amino acid biosynthetic process"/>
    <property type="evidence" value="ECO:0007669"/>
    <property type="project" value="UniProtKB-KW"/>
</dbReference>
<dbReference type="PANTHER" id="PTHR21085:SF0">
    <property type="entry name" value="CHORISMATE SYNTHASE"/>
    <property type="match status" value="1"/>
</dbReference>
<proteinExistence type="inferred from homology"/>
<dbReference type="PROSITE" id="PS00788">
    <property type="entry name" value="CHORISMATE_SYNTHASE_2"/>
    <property type="match status" value="1"/>
</dbReference>
<dbReference type="Gene3D" id="3.60.150.10">
    <property type="entry name" value="Chorismate synthase AroC"/>
    <property type="match status" value="2"/>
</dbReference>
<keyword evidence="4 7" id="KW-0028">Amino-acid biosynthesis</keyword>
<evidence type="ECO:0000256" key="4">
    <source>
        <dbReference type="ARBA" id="ARBA00022605"/>
    </source>
</evidence>
<evidence type="ECO:0000313" key="9">
    <source>
        <dbReference type="Proteomes" id="UP000075816"/>
    </source>
</evidence>
<dbReference type="EC" id="4.2.3.5" evidence="3 7"/>
<feature type="binding site" evidence="7">
    <location>
        <position position="50"/>
    </location>
    <ligand>
        <name>NADP(+)</name>
        <dbReference type="ChEBI" id="CHEBI:58349"/>
    </ligand>
</feature>
<dbReference type="KEGG" id="fnf:BSQ88_04220"/>
<dbReference type="GO" id="GO:0009423">
    <property type="term" value="P:chorismate biosynthetic process"/>
    <property type="evidence" value="ECO:0007669"/>
    <property type="project" value="UniProtKB-UniRule"/>
</dbReference>
<dbReference type="InterPro" id="IPR000453">
    <property type="entry name" value="Chorismate_synth"/>
</dbReference>
<dbReference type="AlphaFoldDB" id="A0A161QWN2"/>
<organism evidence="8 9">
    <name type="scientific">Fusobacterium necrophorum subsp. funduliforme</name>
    <dbReference type="NCBI Taxonomy" id="143387"/>
    <lineage>
        <taxon>Bacteria</taxon>
        <taxon>Fusobacteriati</taxon>
        <taxon>Fusobacteriota</taxon>
        <taxon>Fusobacteriia</taxon>
        <taxon>Fusobacteriales</taxon>
        <taxon>Fusobacteriaceae</taxon>
        <taxon>Fusobacterium</taxon>
    </lineage>
</organism>
<feature type="binding site" evidence="7">
    <location>
        <position position="252"/>
    </location>
    <ligand>
        <name>FMN</name>
        <dbReference type="ChEBI" id="CHEBI:58210"/>
    </ligand>
</feature>
<evidence type="ECO:0000256" key="2">
    <source>
        <dbReference type="ARBA" id="ARBA00008014"/>
    </source>
</evidence>
<evidence type="ECO:0000256" key="5">
    <source>
        <dbReference type="ARBA" id="ARBA00023141"/>
    </source>
</evidence>
<evidence type="ECO:0000313" key="8">
    <source>
        <dbReference type="EMBL" id="KYL05372.1"/>
    </source>
</evidence>
<keyword evidence="7" id="KW-0285">Flavoprotein</keyword>
<dbReference type="Pfam" id="PF01264">
    <property type="entry name" value="Chorismate_synt"/>
    <property type="match status" value="2"/>
</dbReference>
<dbReference type="Proteomes" id="UP000075816">
    <property type="component" value="Unassembled WGS sequence"/>
</dbReference>